<keyword evidence="1" id="KW-1133">Transmembrane helix</keyword>
<feature type="transmembrane region" description="Helical" evidence="1">
    <location>
        <begin position="48"/>
        <end position="71"/>
    </location>
</feature>
<sequence>MSFRERVWPYLPESVRYLSLDLLGVLAAVFVAALAVTVPVVSETPLRAVVTFPFLLFVPGYSFVAAVFPAAETRDEVEASHRQLSNVERVTLSLGSSVAIVPLFGFALNFTPWGFRLVPMLAALGLFSVVCVGLAATRRSKLPEERRFSPPVSRWYRGFRNEFVPHRTQTDAALNVALAAMVLLAVASVGYVLVDQQNGERYTELYLLTENDDGRLVTDGYPTELTATQSRSLVVGVRNHEHEQMSYTVVTKLQRVRSGGGSTTVVEEERLDRFGVALASNESTRQRRVLTPSLTGDRLRLTVSLYRGDGAENPETGEAYRRTHLWVNVTAPS</sequence>
<dbReference type="PIRSF" id="PIRSF018671">
    <property type="entry name" value="UCP018671"/>
    <property type="match status" value="1"/>
</dbReference>
<protein>
    <submittedName>
        <fullName evidence="3">Uncharacterized membrane protein</fullName>
    </submittedName>
</protein>
<evidence type="ECO:0000313" key="3">
    <source>
        <dbReference type="EMBL" id="SFG73167.1"/>
    </source>
</evidence>
<feature type="transmembrane region" description="Helical" evidence="1">
    <location>
        <begin position="172"/>
        <end position="194"/>
    </location>
</feature>
<dbReference type="InterPro" id="IPR011674">
    <property type="entry name" value="DUF1616"/>
</dbReference>
<feature type="transmembrane region" description="Helical" evidence="1">
    <location>
        <begin position="117"/>
        <end position="137"/>
    </location>
</feature>
<evidence type="ECO:0000259" key="2">
    <source>
        <dbReference type="Pfam" id="PF07760"/>
    </source>
</evidence>
<proteinExistence type="predicted"/>
<organism evidence="3 4">
    <name type="scientific">Halopelagius inordinatus</name>
    <dbReference type="NCBI Taxonomy" id="553467"/>
    <lineage>
        <taxon>Archaea</taxon>
        <taxon>Methanobacteriati</taxon>
        <taxon>Methanobacteriota</taxon>
        <taxon>Stenosarchaea group</taxon>
        <taxon>Halobacteria</taxon>
        <taxon>Halobacteriales</taxon>
        <taxon>Haloferacaceae</taxon>
    </lineage>
</organism>
<gene>
    <name evidence="3" type="ORF">SAMN04488063_2816</name>
</gene>
<accession>A0A1I2UBZ8</accession>
<keyword evidence="4" id="KW-1185">Reference proteome</keyword>
<feature type="domain" description="DUF1616" evidence="2">
    <location>
        <begin position="26"/>
        <end position="328"/>
    </location>
</feature>
<reference evidence="4" key="1">
    <citation type="submission" date="2016-10" db="EMBL/GenBank/DDBJ databases">
        <authorList>
            <person name="Varghese N."/>
            <person name="Submissions S."/>
        </authorList>
    </citation>
    <scope>NUCLEOTIDE SEQUENCE [LARGE SCALE GENOMIC DNA]</scope>
    <source>
        <strain evidence="4">CGMCC 1.7739</strain>
    </source>
</reference>
<name>A0A1I2UBZ8_9EURY</name>
<dbReference type="RefSeq" id="WP_092893200.1">
    <property type="nucleotide sequence ID" value="NZ_FOOQ01000003.1"/>
</dbReference>
<dbReference type="EMBL" id="FOOQ01000003">
    <property type="protein sequence ID" value="SFG73167.1"/>
    <property type="molecule type" value="Genomic_DNA"/>
</dbReference>
<dbReference type="Pfam" id="PF07760">
    <property type="entry name" value="DUF1616"/>
    <property type="match status" value="1"/>
</dbReference>
<feature type="transmembrane region" description="Helical" evidence="1">
    <location>
        <begin position="92"/>
        <end position="111"/>
    </location>
</feature>
<dbReference type="InterPro" id="IPR014495">
    <property type="entry name" value="UCP018671"/>
</dbReference>
<dbReference type="Proteomes" id="UP000198876">
    <property type="component" value="Unassembled WGS sequence"/>
</dbReference>
<dbReference type="STRING" id="553467.SAMN04488063_2816"/>
<keyword evidence="1" id="KW-0812">Transmembrane</keyword>
<keyword evidence="1" id="KW-0472">Membrane</keyword>
<evidence type="ECO:0000313" key="4">
    <source>
        <dbReference type="Proteomes" id="UP000198876"/>
    </source>
</evidence>
<dbReference type="AlphaFoldDB" id="A0A1I2UBZ8"/>
<feature type="transmembrane region" description="Helical" evidence="1">
    <location>
        <begin position="20"/>
        <end position="42"/>
    </location>
</feature>
<dbReference type="OrthoDB" id="82282at2157"/>
<evidence type="ECO:0000256" key="1">
    <source>
        <dbReference type="SAM" id="Phobius"/>
    </source>
</evidence>